<keyword evidence="10" id="KW-0539">Nucleus</keyword>
<feature type="active site" description="Nucleophile" evidence="11">
    <location>
        <position position="19"/>
    </location>
</feature>
<evidence type="ECO:0000259" key="13">
    <source>
        <dbReference type="PROSITE" id="PS50957"/>
    </source>
</evidence>
<protein>
    <recommendedName>
        <fullName evidence="3">ubiquitinyl hydrolase 1</fullName>
        <ecNumber evidence="3">3.4.19.12</ecNumber>
    </recommendedName>
</protein>
<dbReference type="PANTHER" id="PTHR14159:SF0">
    <property type="entry name" value="ATAXIN-3-RELATED"/>
    <property type="match status" value="1"/>
</dbReference>
<feature type="active site" evidence="12">
    <location>
        <position position="124"/>
    </location>
</feature>
<gene>
    <name evidence="14" type="ORF">CYY_006654</name>
</gene>
<dbReference type="EMBL" id="AJWJ01000317">
    <property type="protein sequence ID" value="KAF2072020.1"/>
    <property type="molecule type" value="Genomic_DNA"/>
</dbReference>
<feature type="active site" evidence="12">
    <location>
        <position position="19"/>
    </location>
</feature>
<name>A0A8J4PS66_9MYCE</name>
<dbReference type="GO" id="GO:0016579">
    <property type="term" value="P:protein deubiquitination"/>
    <property type="evidence" value="ECO:0007669"/>
    <property type="project" value="InterPro"/>
</dbReference>
<dbReference type="PANTHER" id="PTHR14159">
    <property type="entry name" value="ATAXIN-3-RELATED"/>
    <property type="match status" value="1"/>
</dbReference>
<dbReference type="Gene3D" id="3.90.70.40">
    <property type="match status" value="1"/>
</dbReference>
<keyword evidence="5" id="KW-0833">Ubl conjugation pathway</keyword>
<dbReference type="GO" id="GO:0006508">
    <property type="term" value="P:proteolysis"/>
    <property type="evidence" value="ECO:0007669"/>
    <property type="project" value="UniProtKB-KW"/>
</dbReference>
<dbReference type="InterPro" id="IPR003903">
    <property type="entry name" value="UIM_dom"/>
</dbReference>
<dbReference type="Gene3D" id="6.10.140.100">
    <property type="match status" value="1"/>
</dbReference>
<evidence type="ECO:0000313" key="14">
    <source>
        <dbReference type="EMBL" id="KAF2072020.1"/>
    </source>
</evidence>
<evidence type="ECO:0000256" key="3">
    <source>
        <dbReference type="ARBA" id="ARBA00012759"/>
    </source>
</evidence>
<dbReference type="GO" id="GO:0004843">
    <property type="term" value="F:cysteine-type deubiquitinase activity"/>
    <property type="evidence" value="ECO:0007669"/>
    <property type="project" value="UniProtKB-EC"/>
</dbReference>
<comment type="caution">
    <text evidence="14">The sequence shown here is derived from an EMBL/GenBank/DDBJ whole genome shotgun (WGS) entry which is preliminary data.</text>
</comment>
<dbReference type="AlphaFoldDB" id="A0A8J4PS66"/>
<keyword evidence="8" id="KW-0805">Transcription regulation</keyword>
<evidence type="ECO:0000256" key="9">
    <source>
        <dbReference type="ARBA" id="ARBA00023163"/>
    </source>
</evidence>
<evidence type="ECO:0000256" key="7">
    <source>
        <dbReference type="ARBA" id="ARBA00022807"/>
    </source>
</evidence>
<keyword evidence="7" id="KW-0788">Thiol protease</keyword>
<evidence type="ECO:0000256" key="10">
    <source>
        <dbReference type="ARBA" id="ARBA00023242"/>
    </source>
</evidence>
<sequence>MSNPGSTVVYHEKQVASLCGVHCLNTLLQGSYFTEIDLAHVAQELDKQEREMMSENGFETKDFLKFVAEDSGNVADDGNYSIQVLEKALSSFGLTCNNINKKEFSEVIKNPLNEEAFICNLSAHWFTLRKVNGNWFNLNSLLKTPEFLSNFYISLFLETLRTDGWTVFVVRGSFPQIIPYSPAELGKWLEISNQPKTTSVQVGRTNNNSGGGGDWGEDEELKKAIQESLDYHDNLQDFQSIQNFDRSRGVNHFNNISFENPFNYVPPNEYEDDDEELKRAIAESLNQS</sequence>
<keyword evidence="15" id="KW-1185">Reference proteome</keyword>
<keyword evidence="4" id="KW-0645">Protease</keyword>
<evidence type="ECO:0000256" key="1">
    <source>
        <dbReference type="ARBA" id="ARBA00000707"/>
    </source>
</evidence>
<evidence type="ECO:0000313" key="15">
    <source>
        <dbReference type="Proteomes" id="UP000695562"/>
    </source>
</evidence>
<dbReference type="InterPro" id="IPR006155">
    <property type="entry name" value="Josephin"/>
</dbReference>
<comment type="subcellular location">
    <subcellularLocation>
        <location evidence="2">Nucleus</location>
    </subcellularLocation>
</comment>
<feature type="domain" description="Josephin" evidence="13">
    <location>
        <begin position="6"/>
        <end position="185"/>
    </location>
</feature>
<dbReference type="GO" id="GO:0005634">
    <property type="term" value="C:nucleus"/>
    <property type="evidence" value="ECO:0007669"/>
    <property type="project" value="UniProtKB-SubCell"/>
</dbReference>
<keyword evidence="9" id="KW-0804">Transcription</keyword>
<dbReference type="PRINTS" id="PR01233">
    <property type="entry name" value="JOSEPHIN"/>
</dbReference>
<dbReference type="Gene3D" id="1.10.287.10">
    <property type="entry name" value="S15/NS1, RNA-binding"/>
    <property type="match status" value="1"/>
</dbReference>
<dbReference type="Proteomes" id="UP000695562">
    <property type="component" value="Unassembled WGS sequence"/>
</dbReference>
<keyword evidence="6 12" id="KW-0378">Hydrolase</keyword>
<evidence type="ECO:0000256" key="11">
    <source>
        <dbReference type="PIRSR" id="PIRSR633865-1"/>
    </source>
</evidence>
<evidence type="ECO:0000256" key="6">
    <source>
        <dbReference type="ARBA" id="ARBA00022801"/>
    </source>
</evidence>
<dbReference type="SMART" id="SM01246">
    <property type="entry name" value="Josephin"/>
    <property type="match status" value="1"/>
</dbReference>
<feature type="active site" evidence="11 12">
    <location>
        <position position="139"/>
    </location>
</feature>
<evidence type="ECO:0000256" key="8">
    <source>
        <dbReference type="ARBA" id="ARBA00023015"/>
    </source>
</evidence>
<evidence type="ECO:0000256" key="2">
    <source>
        <dbReference type="ARBA" id="ARBA00004123"/>
    </source>
</evidence>
<evidence type="ECO:0000256" key="12">
    <source>
        <dbReference type="PROSITE-ProRule" id="PRU00331"/>
    </source>
</evidence>
<accession>A0A8J4PS66</accession>
<reference evidence="14" key="1">
    <citation type="submission" date="2020-01" db="EMBL/GenBank/DDBJ databases">
        <title>Development of genomics and gene disruption for Polysphondylium violaceum indicates a role for the polyketide synthase stlB in stalk morphogenesis.</title>
        <authorList>
            <person name="Narita B."/>
            <person name="Kawabe Y."/>
            <person name="Kin K."/>
            <person name="Saito T."/>
            <person name="Gibbs R."/>
            <person name="Kuspa A."/>
            <person name="Muzny D."/>
            <person name="Queller D."/>
            <person name="Richards S."/>
            <person name="Strassman J."/>
            <person name="Sucgang R."/>
            <person name="Worley K."/>
            <person name="Schaap P."/>
        </authorList>
    </citation>
    <scope>NUCLEOTIDE SEQUENCE</scope>
    <source>
        <strain evidence="14">QSvi11</strain>
    </source>
</reference>
<evidence type="ECO:0000256" key="5">
    <source>
        <dbReference type="ARBA" id="ARBA00022786"/>
    </source>
</evidence>
<feature type="active site" description="Proton acceptor" evidence="11">
    <location>
        <position position="124"/>
    </location>
</feature>
<dbReference type="EC" id="3.4.19.12" evidence="3"/>
<evidence type="ECO:0000256" key="4">
    <source>
        <dbReference type="ARBA" id="ARBA00022670"/>
    </source>
</evidence>
<dbReference type="Pfam" id="PF02099">
    <property type="entry name" value="Josephin"/>
    <property type="match status" value="1"/>
</dbReference>
<dbReference type="PROSITE" id="PS50957">
    <property type="entry name" value="JOSEPHIN"/>
    <property type="match status" value="1"/>
</dbReference>
<comment type="catalytic activity">
    <reaction evidence="1">
        <text>Thiol-dependent hydrolysis of ester, thioester, amide, peptide and isopeptide bonds formed by the C-terminal Gly of ubiquitin (a 76-residue protein attached to proteins as an intracellular targeting signal).</text>
        <dbReference type="EC" id="3.4.19.12"/>
    </reaction>
</comment>
<dbReference type="PROSITE" id="PS50330">
    <property type="entry name" value="UIM"/>
    <property type="match status" value="1"/>
</dbReference>
<proteinExistence type="predicted"/>
<organism evidence="14 15">
    <name type="scientific">Polysphondylium violaceum</name>
    <dbReference type="NCBI Taxonomy" id="133409"/>
    <lineage>
        <taxon>Eukaryota</taxon>
        <taxon>Amoebozoa</taxon>
        <taxon>Evosea</taxon>
        <taxon>Eumycetozoa</taxon>
        <taxon>Dictyostelia</taxon>
        <taxon>Dictyosteliales</taxon>
        <taxon>Dictyosteliaceae</taxon>
        <taxon>Polysphondylium</taxon>
    </lineage>
</organism>
<dbReference type="InterPro" id="IPR033865">
    <property type="entry name" value="Ataxin-3"/>
</dbReference>
<dbReference type="Pfam" id="PF23625">
    <property type="entry name" value="UIM_2"/>
    <property type="match status" value="2"/>
</dbReference>
<dbReference type="OrthoDB" id="10063692at2759"/>